<sequence>HPHQKVVGKKATFKIGLKEIKEKSLPPPWMTTLPAR</sequence>
<organism evidence="1 2">
    <name type="scientific">Candidatus Hakubella thermalkaliphila</name>
    <dbReference type="NCBI Taxonomy" id="2754717"/>
    <lineage>
        <taxon>Bacteria</taxon>
        <taxon>Bacillati</taxon>
        <taxon>Actinomycetota</taxon>
        <taxon>Actinomycetota incertae sedis</taxon>
        <taxon>Candidatus Hakubellales</taxon>
        <taxon>Candidatus Hakubellaceae</taxon>
        <taxon>Candidatus Hakubella</taxon>
    </lineage>
</organism>
<feature type="non-terminal residue" evidence="1">
    <location>
        <position position="1"/>
    </location>
</feature>
<protein>
    <submittedName>
        <fullName evidence="1">Uncharacterized protein</fullName>
    </submittedName>
</protein>
<name>A0A6V8PD88_9ACTN</name>
<dbReference type="AlphaFoldDB" id="A0A6V8PD88"/>
<keyword evidence="2" id="KW-1185">Reference proteome</keyword>
<dbReference type="EMBL" id="BLRY01000407">
    <property type="protein sequence ID" value="GFP28786.1"/>
    <property type="molecule type" value="Genomic_DNA"/>
</dbReference>
<gene>
    <name evidence="1" type="ORF">HKBW3S33_02202</name>
</gene>
<dbReference type="Proteomes" id="UP000591948">
    <property type="component" value="Unassembled WGS sequence"/>
</dbReference>
<proteinExistence type="predicted"/>
<accession>A0A6V8PD88</accession>
<evidence type="ECO:0000313" key="2">
    <source>
        <dbReference type="Proteomes" id="UP000591948"/>
    </source>
</evidence>
<evidence type="ECO:0000313" key="1">
    <source>
        <dbReference type="EMBL" id="GFP28786.1"/>
    </source>
</evidence>
<comment type="caution">
    <text evidence="1">The sequence shown here is derived from an EMBL/GenBank/DDBJ whole genome shotgun (WGS) entry which is preliminary data.</text>
</comment>
<reference evidence="1 2" key="1">
    <citation type="journal article" date="2020" name="Front. Microbiol.">
        <title>Single-cell genomics of novel Actinobacteria with the Wood-Ljungdahl pathway discovered in a serpentinizing system.</title>
        <authorList>
            <person name="Merino N."/>
            <person name="Kawai M."/>
            <person name="Boyd E.S."/>
            <person name="Colman D.R."/>
            <person name="McGlynn S.E."/>
            <person name="Nealson K.H."/>
            <person name="Kurokawa K."/>
            <person name="Hongoh Y."/>
        </authorList>
    </citation>
    <scope>NUCLEOTIDE SEQUENCE [LARGE SCALE GENOMIC DNA]</scope>
    <source>
        <strain evidence="1 2">S33</strain>
    </source>
</reference>